<dbReference type="InterPro" id="IPR011853">
    <property type="entry name" value="TRAP_DctM-Dct_fused"/>
</dbReference>
<feature type="transmembrane region" description="Helical" evidence="1">
    <location>
        <begin position="580"/>
        <end position="611"/>
    </location>
</feature>
<feature type="transmembrane region" description="Helical" evidence="1">
    <location>
        <begin position="517"/>
        <end position="533"/>
    </location>
</feature>
<dbReference type="Pfam" id="PF06808">
    <property type="entry name" value="DctM"/>
    <property type="match status" value="1"/>
</dbReference>
<evidence type="ECO:0000256" key="1">
    <source>
        <dbReference type="SAM" id="Phobius"/>
    </source>
</evidence>
<dbReference type="GeneID" id="86060170"/>
<dbReference type="RefSeq" id="WP_110321780.1">
    <property type="nucleotide sequence ID" value="NZ_QJKD01000002.1"/>
</dbReference>
<dbReference type="AlphaFoldDB" id="A0A2V3Y9X8"/>
<dbReference type="NCBIfam" id="TIGR02123">
    <property type="entry name" value="TRAP_fused"/>
    <property type="match status" value="1"/>
</dbReference>
<feature type="transmembrane region" description="Helical" evidence="1">
    <location>
        <begin position="332"/>
        <end position="351"/>
    </location>
</feature>
<feature type="domain" description="TRAP C4-dicarboxylate transport system permease DctM subunit" evidence="2">
    <location>
        <begin position="107"/>
        <end position="540"/>
    </location>
</feature>
<proteinExistence type="predicted"/>
<keyword evidence="1" id="KW-1133">Transmembrane helix</keyword>
<dbReference type="EMBL" id="QJKD01000002">
    <property type="protein sequence ID" value="PXX55905.1"/>
    <property type="molecule type" value="Genomic_DNA"/>
</dbReference>
<evidence type="ECO:0000313" key="3">
    <source>
        <dbReference type="EMBL" id="PXX55905.1"/>
    </source>
</evidence>
<reference evidence="3 4" key="1">
    <citation type="submission" date="2018-05" db="EMBL/GenBank/DDBJ databases">
        <title>Genomic Encyclopedia of Type Strains, Phase IV (KMG-IV): sequencing the most valuable type-strain genomes for metagenomic binning, comparative biology and taxonomic classification.</title>
        <authorList>
            <person name="Goeker M."/>
        </authorList>
    </citation>
    <scope>NUCLEOTIDE SEQUENCE [LARGE SCALE GENOMIC DNA]</scope>
    <source>
        <strain evidence="3 4">DSM 24995</strain>
    </source>
</reference>
<accession>A0A2V3Y9X8</accession>
<keyword evidence="4" id="KW-1185">Reference proteome</keyword>
<feature type="transmembrane region" description="Helical" evidence="1">
    <location>
        <begin position="122"/>
        <end position="140"/>
    </location>
</feature>
<feature type="transmembrane region" description="Helical" evidence="1">
    <location>
        <begin position="545"/>
        <end position="568"/>
    </location>
</feature>
<feature type="transmembrane region" description="Helical" evidence="1">
    <location>
        <begin position="431"/>
        <end position="449"/>
    </location>
</feature>
<comment type="caution">
    <text evidence="3">The sequence shown here is derived from an EMBL/GenBank/DDBJ whole genome shotgun (WGS) entry which is preliminary data.</text>
</comment>
<feature type="transmembrane region" description="Helical" evidence="1">
    <location>
        <begin position="35"/>
        <end position="54"/>
    </location>
</feature>
<feature type="transmembrane region" description="Helical" evidence="1">
    <location>
        <begin position="95"/>
        <end position="115"/>
    </location>
</feature>
<feature type="transmembrane region" description="Helical" evidence="1">
    <location>
        <begin position="66"/>
        <end position="83"/>
    </location>
</feature>
<dbReference type="PANTHER" id="PTHR43849">
    <property type="entry name" value="BLL3936 PROTEIN"/>
    <property type="match status" value="1"/>
</dbReference>
<gene>
    <name evidence="3" type="ORF">DFR60_102180</name>
</gene>
<evidence type="ECO:0000313" key="4">
    <source>
        <dbReference type="Proteomes" id="UP000248057"/>
    </source>
</evidence>
<dbReference type="InterPro" id="IPR010656">
    <property type="entry name" value="DctM"/>
</dbReference>
<feature type="transmembrane region" description="Helical" evidence="1">
    <location>
        <begin position="480"/>
        <end position="505"/>
    </location>
</feature>
<sequence length="630" mass="66896">MTEKLKHQKMVDMIALGMSVVLCLFHMFSASYGTWTSYVLAAVHWGFIGSYIVLRKPTKLKYIGPVYDAVIIMLTIYTCYHQVAMQERLVTQAGLYTTEDIIVAVIAVLLVLEVGRRAVGKILPLIGVAFLLYCYFGNMVPGLMKTTRFTVNRIAIFIYTSSDGIFGQTLYVSAKYIFLFILFGSILELTGAGAFFVDLAFAFVGKARGGPAQAAVYSSMLMGTINGSGAANVVTTGTFTIPLMKKIGIRPSTAGAIEAVASSGGQIMPPVMGAVAFLMAEMTGIDYAKIALAALVPAILYYMTLSLSVYLIARRDNIAAGNPEDIKKPREVLKEGWLFIVPLLVLVALIISGMSVQLSAFYSIIVTLIVGFIKNRRNMTVGNILGACENSVKSIAPVAAACILAGIIMGSMSLTGFGLKISSLIEMISGGNLLFALLLSMAASLLLGMGLPTSAAYMVLAVLVAPVLLNLGVSKMAAHLFLLYFGAISTITPPVALSVFAASGISGAGVWETGWDALKLASTGFIIPFIFAFDNSLLLMGNPGMIVIAVVTAVIGCMILSVAVSGWLVHNLNVGTRLLLLVAGVCMIISNPLWINAAGLALAVIVIVTVLRANQNNTKTEGYVNYGKLL</sequence>
<keyword evidence="1" id="KW-0472">Membrane</keyword>
<keyword evidence="1" id="KW-0812">Transmembrane</keyword>
<evidence type="ECO:0000259" key="2">
    <source>
        <dbReference type="Pfam" id="PF06808"/>
    </source>
</evidence>
<dbReference type="PANTHER" id="PTHR43849:SF2">
    <property type="entry name" value="BLL3936 PROTEIN"/>
    <property type="match status" value="1"/>
</dbReference>
<feature type="transmembrane region" description="Helical" evidence="1">
    <location>
        <begin position="395"/>
        <end position="419"/>
    </location>
</feature>
<protein>
    <submittedName>
        <fullName evidence="3">TRAP transporter 4TM/12TM fusion protein</fullName>
    </submittedName>
</protein>
<organism evidence="3 4">
    <name type="scientific">Hungatella effluvii</name>
    <dbReference type="NCBI Taxonomy" id="1096246"/>
    <lineage>
        <taxon>Bacteria</taxon>
        <taxon>Bacillati</taxon>
        <taxon>Bacillota</taxon>
        <taxon>Clostridia</taxon>
        <taxon>Lachnospirales</taxon>
        <taxon>Lachnospiraceae</taxon>
        <taxon>Hungatella</taxon>
    </lineage>
</organism>
<feature type="transmembrane region" description="Helical" evidence="1">
    <location>
        <begin position="176"/>
        <end position="204"/>
    </location>
</feature>
<dbReference type="Proteomes" id="UP000248057">
    <property type="component" value="Unassembled WGS sequence"/>
</dbReference>
<feature type="transmembrane region" description="Helical" evidence="1">
    <location>
        <begin position="290"/>
        <end position="312"/>
    </location>
</feature>
<feature type="transmembrane region" description="Helical" evidence="1">
    <location>
        <begin position="12"/>
        <end position="29"/>
    </location>
</feature>
<name>A0A2V3Y9X8_9FIRM</name>
<feature type="transmembrane region" description="Helical" evidence="1">
    <location>
        <begin position="455"/>
        <end position="473"/>
    </location>
</feature>